<dbReference type="InterPro" id="IPR027417">
    <property type="entry name" value="P-loop_NTPase"/>
</dbReference>
<evidence type="ECO:0008006" key="3">
    <source>
        <dbReference type="Google" id="ProtNLM"/>
    </source>
</evidence>
<dbReference type="SUPFAM" id="SSF52540">
    <property type="entry name" value="P-loop containing nucleoside triphosphate hydrolases"/>
    <property type="match status" value="1"/>
</dbReference>
<proteinExistence type="predicted"/>
<sequence>MNIKNIALATVKLQCGSDRSTAFFITEDKLLTTRHSVADYFINKEPICIELGQNELINCDAEEIQKGLDVVLLTCTNYKSTCYLRLLIDVPFQREERYSFFGYSNTIMGELKGLSIDISIHDHFVGNIKDFDTTAIICDTFIPSKFKGFSGSPVYIPEHEIAVGIITNKLDGEVGFLSISAISVILESKNIDLHNDYNKFDNTPYGRFSCKNSLKRMVDMAGHRYERELHQPDNRFNFFNYIWDIEKQKNDIAKILEFETSLKDIITQETLDISKYNLSADYSLLNDENLRGVYHQILFKDIGAFYAPSHVQPSLIRKLQENFYSVTSNISFKISPPQFLCIKGLAGVGKTHQMCNLSETLIQNTNVYLCYGTNFNTIDPVKEQIQKIFNFPDSNYLEILNNKAKDANKRFFFIIDALNEGAGDDFWQLEISKLIPEFKQLNNLILIITIRNPFDRVILSNTTDFPYIVLTGFADIEKAKSSYFKFYNIDEKKVPMDIFEFENCLFLKIFCQTYSQYIETHKLTYKNLFESYVKIYEHKIAKRIDEDHKKQLATSYIQKIARNSIHSRNCKDVLREDARRISNNLVPLRFWSNSLLKAMFDENLLLEGIDEKDKDTVHFAYERLGDFFKAIVFSENRNQAKYLRDKLNALVSIDESNFEIDNFIIALHVVWHEKYGIELLEDLQLTHPQFIDLFLKSLALRSSYTHTNYISKLLQNYINKDDYSFVFSSFNINRIEYNPFIDLINHNLKGLTLSERDRLWTNCINELDDLGDLEGFYSASFVMKVLKSNDEARKKYLIFIIWLLASSHPRVRDRITRIIFYIFKETPQVISSILDEFKNVNDLSILERIFCATYGVILLSKDKVLINEIAEKTYGIIYDNNLPIYHLHLRDWGIRILQRAAYLDDDNGVYYEMSLPPYSNAKDLPQLISEEQLETYLGSTLGSKKIYDSVCGFHDFNRYIIGTNTNTHSRTITTLFIGTDIESVDKNNISYLPLSDLKNYIISEIKDLGWSDKLGELDNYKTSTDGRYDNKTERIGKKYQWLALYSIIPQLFDKYLIIDNPWAYDVQFCNINLPWKSRYTSYFDPTLPVNSLYEPEYPILFNEYVSDNIADEPNDTWYQDETKIPSINHLDQIDVNGEKWILLSTHHTKEEKEANGVKKEFFLRYDSAFISNDNKDNFIQWAKEQNFYGRWMPEYHDNIDYLYSEYCWSERYKNSAPELEQEISQGNCPCTVILTTECQLQENRNGTEEEYVGMTLLPNHDIMDIMNLSVSEIRGYIHDENQQIVVLYNYLHNGKRGLYIKKSLLDQYLSIKEYSLFYYILGEKNLWEGYNLRSKKLSSAYIYEEGEHREIAPLEIKETI</sequence>
<accession>A0A4Y9IKG7</accession>
<gene>
    <name evidence="1" type="ORF">E4T88_13260</name>
</gene>
<name>A0A4Y9IKG7_9BACT</name>
<reference evidence="1 2" key="1">
    <citation type="submission" date="2019-03" db="EMBL/GenBank/DDBJ databases">
        <title>Diversity of the mouse oral microbiome.</title>
        <authorList>
            <person name="Joseph S."/>
            <person name="Aduse-Opoku J."/>
            <person name="Curtis M."/>
            <person name="Wade W."/>
            <person name="Hashim A."/>
        </authorList>
    </citation>
    <scope>NUCLEOTIDE SEQUENCE [LARGE SCALE GENOMIC DNA]</scope>
    <source>
        <strain evidence="1 2">P11</strain>
    </source>
</reference>
<dbReference type="Proteomes" id="UP000298285">
    <property type="component" value="Unassembled WGS sequence"/>
</dbReference>
<dbReference type="InterPro" id="IPR009003">
    <property type="entry name" value="Peptidase_S1_PA"/>
</dbReference>
<evidence type="ECO:0000313" key="1">
    <source>
        <dbReference type="EMBL" id="TFU88831.1"/>
    </source>
</evidence>
<dbReference type="OrthoDB" id="9757917at2"/>
<dbReference type="RefSeq" id="WP_135106196.1">
    <property type="nucleotide sequence ID" value="NZ_JADGKW010000004.1"/>
</dbReference>
<dbReference type="SUPFAM" id="SSF50494">
    <property type="entry name" value="Trypsin-like serine proteases"/>
    <property type="match status" value="1"/>
</dbReference>
<protein>
    <recommendedName>
        <fullName evidence="3">Serine protease</fullName>
    </recommendedName>
</protein>
<organism evidence="1 2">
    <name type="scientific">Dysgonomonas mossii</name>
    <dbReference type="NCBI Taxonomy" id="163665"/>
    <lineage>
        <taxon>Bacteria</taxon>
        <taxon>Pseudomonadati</taxon>
        <taxon>Bacteroidota</taxon>
        <taxon>Bacteroidia</taxon>
        <taxon>Bacteroidales</taxon>
        <taxon>Dysgonomonadaceae</taxon>
        <taxon>Dysgonomonas</taxon>
    </lineage>
</organism>
<dbReference type="EMBL" id="SPPK01000004">
    <property type="protein sequence ID" value="TFU88831.1"/>
    <property type="molecule type" value="Genomic_DNA"/>
</dbReference>
<evidence type="ECO:0000313" key="2">
    <source>
        <dbReference type="Proteomes" id="UP000298285"/>
    </source>
</evidence>
<comment type="caution">
    <text evidence="1">The sequence shown here is derived from an EMBL/GenBank/DDBJ whole genome shotgun (WGS) entry which is preliminary data.</text>
</comment>
<dbReference type="Gene3D" id="3.40.50.300">
    <property type="entry name" value="P-loop containing nucleotide triphosphate hydrolases"/>
    <property type="match status" value="1"/>
</dbReference>